<proteinExistence type="predicted"/>
<accession>A0ABQ4FKA6</accession>
<comment type="caution">
    <text evidence="2">The sequence shown here is derived from an EMBL/GenBank/DDBJ whole genome shotgun (WGS) entry which is preliminary data.</text>
</comment>
<evidence type="ECO:0008006" key="4">
    <source>
        <dbReference type="Google" id="ProtNLM"/>
    </source>
</evidence>
<evidence type="ECO:0000313" key="3">
    <source>
        <dbReference type="Proteomes" id="UP000651728"/>
    </source>
</evidence>
<evidence type="ECO:0000313" key="2">
    <source>
        <dbReference type="EMBL" id="GIH35244.1"/>
    </source>
</evidence>
<dbReference type="Proteomes" id="UP000651728">
    <property type="component" value="Unassembled WGS sequence"/>
</dbReference>
<keyword evidence="1" id="KW-0812">Transmembrane</keyword>
<keyword evidence="1" id="KW-1133">Transmembrane helix</keyword>
<sequence>MFDQIFGLPVHALVVHAAVIFAPLLAALSIAYAVLPRVRHRLDWALVATALAALVSVFAAKESGEQLEHRMFQGQVSEAIEVHSGLAETLLPVTALLTVVSLALVWLTRARRAPEGTGPRTVVLVVSGVAVILAVAVAYYAVRTGHTGATAVWGD</sequence>
<feature type="transmembrane region" description="Helical" evidence="1">
    <location>
        <begin position="121"/>
        <end position="142"/>
    </location>
</feature>
<dbReference type="EMBL" id="BOOB01000043">
    <property type="protein sequence ID" value="GIH35244.1"/>
    <property type="molecule type" value="Genomic_DNA"/>
</dbReference>
<organism evidence="2 3">
    <name type="scientific">Microbispora amethystogenes</name>
    <dbReference type="NCBI Taxonomy" id="1427754"/>
    <lineage>
        <taxon>Bacteria</taxon>
        <taxon>Bacillati</taxon>
        <taxon>Actinomycetota</taxon>
        <taxon>Actinomycetes</taxon>
        <taxon>Streptosporangiales</taxon>
        <taxon>Streptosporangiaceae</taxon>
        <taxon>Microbispora</taxon>
    </lineage>
</organism>
<feature type="transmembrane region" description="Helical" evidence="1">
    <location>
        <begin position="12"/>
        <end position="35"/>
    </location>
</feature>
<keyword evidence="1" id="KW-0472">Membrane</keyword>
<gene>
    <name evidence="2" type="ORF">Mam01_54080</name>
</gene>
<feature type="transmembrane region" description="Helical" evidence="1">
    <location>
        <begin position="90"/>
        <end position="109"/>
    </location>
</feature>
<evidence type="ECO:0000256" key="1">
    <source>
        <dbReference type="SAM" id="Phobius"/>
    </source>
</evidence>
<protein>
    <recommendedName>
        <fullName evidence="4">DUF2231 domain-containing protein</fullName>
    </recommendedName>
</protein>
<reference evidence="2 3" key="1">
    <citation type="submission" date="2021-01" db="EMBL/GenBank/DDBJ databases">
        <title>Whole genome shotgun sequence of Microbispora amethystogenes NBRC 101907.</title>
        <authorList>
            <person name="Komaki H."/>
            <person name="Tamura T."/>
        </authorList>
    </citation>
    <scope>NUCLEOTIDE SEQUENCE [LARGE SCALE GENOMIC DNA]</scope>
    <source>
        <strain evidence="2 3">NBRC 101907</strain>
    </source>
</reference>
<name>A0ABQ4FKA6_9ACTN</name>
<feature type="transmembrane region" description="Helical" evidence="1">
    <location>
        <begin position="42"/>
        <end position="60"/>
    </location>
</feature>
<keyword evidence="3" id="KW-1185">Reference proteome</keyword>